<name>A0AAW0EHL4_9AGAR</name>
<reference evidence="1 2" key="1">
    <citation type="journal article" date="2024" name="J Genomics">
        <title>Draft genome sequencing and assembly of Favolaschia claudopus CIRM-BRFM 2984 isolated from oak limbs.</title>
        <authorList>
            <person name="Navarro D."/>
            <person name="Drula E."/>
            <person name="Chaduli D."/>
            <person name="Cazenave R."/>
            <person name="Ahrendt S."/>
            <person name="Wang J."/>
            <person name="Lipzen A."/>
            <person name="Daum C."/>
            <person name="Barry K."/>
            <person name="Grigoriev I.V."/>
            <person name="Favel A."/>
            <person name="Rosso M.N."/>
            <person name="Martin F."/>
        </authorList>
    </citation>
    <scope>NUCLEOTIDE SEQUENCE [LARGE SCALE GENOMIC DNA]</scope>
    <source>
        <strain evidence="1 2">CIRM-BRFM 2984</strain>
    </source>
</reference>
<organism evidence="1 2">
    <name type="scientific">Favolaschia claudopus</name>
    <dbReference type="NCBI Taxonomy" id="2862362"/>
    <lineage>
        <taxon>Eukaryota</taxon>
        <taxon>Fungi</taxon>
        <taxon>Dikarya</taxon>
        <taxon>Basidiomycota</taxon>
        <taxon>Agaricomycotina</taxon>
        <taxon>Agaricomycetes</taxon>
        <taxon>Agaricomycetidae</taxon>
        <taxon>Agaricales</taxon>
        <taxon>Marasmiineae</taxon>
        <taxon>Mycenaceae</taxon>
        <taxon>Favolaschia</taxon>
    </lineage>
</organism>
<evidence type="ECO:0000313" key="1">
    <source>
        <dbReference type="EMBL" id="KAK7063494.1"/>
    </source>
</evidence>
<keyword evidence="2" id="KW-1185">Reference proteome</keyword>
<gene>
    <name evidence="1" type="ORF">R3P38DRAFT_2820</name>
</gene>
<evidence type="ECO:0000313" key="2">
    <source>
        <dbReference type="Proteomes" id="UP001362999"/>
    </source>
</evidence>
<dbReference type="AlphaFoldDB" id="A0AAW0EHL4"/>
<sequence length="173" mass="19376">MTRLFPLTLSIQIFLWPVLRTTFVAIGNSLVILITAACSRPRRILGVNRWERLVIIHPGGRFVSFTLVGSREYRWCDRRGTRADRSKQALSNGLVAPLVIPLRSAPSHHQPFLPAVLDTSIAMPLQRYLWSSPRTVVTKHRHPSGTCTSESAFPLSWTRSSAALPPILSNPML</sequence>
<dbReference type="EMBL" id="JAWWNJ010000001">
    <property type="protein sequence ID" value="KAK7063494.1"/>
    <property type="molecule type" value="Genomic_DNA"/>
</dbReference>
<protein>
    <recommendedName>
        <fullName evidence="3">Secreted protein</fullName>
    </recommendedName>
</protein>
<evidence type="ECO:0008006" key="3">
    <source>
        <dbReference type="Google" id="ProtNLM"/>
    </source>
</evidence>
<accession>A0AAW0EHL4</accession>
<comment type="caution">
    <text evidence="1">The sequence shown here is derived from an EMBL/GenBank/DDBJ whole genome shotgun (WGS) entry which is preliminary data.</text>
</comment>
<proteinExistence type="predicted"/>
<dbReference type="Proteomes" id="UP001362999">
    <property type="component" value="Unassembled WGS sequence"/>
</dbReference>